<evidence type="ECO:0000256" key="2">
    <source>
        <dbReference type="ARBA" id="ARBA00022729"/>
    </source>
</evidence>
<keyword evidence="5" id="KW-0325">Glycoprotein</keyword>
<dbReference type="OMA" id="PEIGAMW"/>
<dbReference type="PANTHER" id="PTHR48056">
    <property type="entry name" value="LRR RECEPTOR-LIKE SERINE/THREONINE-PROTEIN KINASE-RELATED"/>
    <property type="match status" value="1"/>
</dbReference>
<dbReference type="AlphaFoldDB" id="A0A0K9PL00"/>
<evidence type="ECO:0000313" key="7">
    <source>
        <dbReference type="EMBL" id="KMZ68932.1"/>
    </source>
</evidence>
<dbReference type="FunFam" id="3.80.10.10:FF:000041">
    <property type="entry name" value="LRR receptor-like serine/threonine-protein kinase ERECTA"/>
    <property type="match status" value="1"/>
</dbReference>
<dbReference type="PANTHER" id="PTHR48056:SF38">
    <property type="entry name" value="LEUCINE-RICH REPEAT RECEPTOR-LIKE SERINE_THREONINE-PROTEIN KINASE BAM1"/>
    <property type="match status" value="1"/>
</dbReference>
<accession>A0A0K9PL00</accession>
<dbReference type="SUPFAM" id="SSF52058">
    <property type="entry name" value="L domain-like"/>
    <property type="match status" value="1"/>
</dbReference>
<feature type="chain" id="PRO_5005527673" evidence="6">
    <location>
        <begin position="22"/>
        <end position="220"/>
    </location>
</feature>
<dbReference type="InterPro" id="IPR001611">
    <property type="entry name" value="Leu-rich_rpt"/>
</dbReference>
<evidence type="ECO:0000256" key="6">
    <source>
        <dbReference type="SAM" id="SignalP"/>
    </source>
</evidence>
<dbReference type="Proteomes" id="UP000036987">
    <property type="component" value="Unassembled WGS sequence"/>
</dbReference>
<gene>
    <name evidence="7" type="ORF">ZOSMA_226G00340</name>
</gene>
<name>A0A0K9PL00_ZOSMR</name>
<organism evidence="7 8">
    <name type="scientific">Zostera marina</name>
    <name type="common">Eelgrass</name>
    <dbReference type="NCBI Taxonomy" id="29655"/>
    <lineage>
        <taxon>Eukaryota</taxon>
        <taxon>Viridiplantae</taxon>
        <taxon>Streptophyta</taxon>
        <taxon>Embryophyta</taxon>
        <taxon>Tracheophyta</taxon>
        <taxon>Spermatophyta</taxon>
        <taxon>Magnoliopsida</taxon>
        <taxon>Liliopsida</taxon>
        <taxon>Zosteraceae</taxon>
        <taxon>Zostera</taxon>
    </lineage>
</organism>
<dbReference type="InterPro" id="IPR050647">
    <property type="entry name" value="Plant_LRR-RLKs"/>
</dbReference>
<reference evidence="8" key="1">
    <citation type="journal article" date="2016" name="Nature">
        <title>The genome of the seagrass Zostera marina reveals angiosperm adaptation to the sea.</title>
        <authorList>
            <person name="Olsen J.L."/>
            <person name="Rouze P."/>
            <person name="Verhelst B."/>
            <person name="Lin Y.-C."/>
            <person name="Bayer T."/>
            <person name="Collen J."/>
            <person name="Dattolo E."/>
            <person name="De Paoli E."/>
            <person name="Dittami S."/>
            <person name="Maumus F."/>
            <person name="Michel G."/>
            <person name="Kersting A."/>
            <person name="Lauritano C."/>
            <person name="Lohaus R."/>
            <person name="Toepel M."/>
            <person name="Tonon T."/>
            <person name="Vanneste K."/>
            <person name="Amirebrahimi M."/>
            <person name="Brakel J."/>
            <person name="Bostroem C."/>
            <person name="Chovatia M."/>
            <person name="Grimwood J."/>
            <person name="Jenkins J.W."/>
            <person name="Jueterbock A."/>
            <person name="Mraz A."/>
            <person name="Stam W.T."/>
            <person name="Tice H."/>
            <person name="Bornberg-Bauer E."/>
            <person name="Green P.J."/>
            <person name="Pearson G.A."/>
            <person name="Procaccini G."/>
            <person name="Duarte C.M."/>
            <person name="Schmutz J."/>
            <person name="Reusch T.B.H."/>
            <person name="Van de Peer Y."/>
        </authorList>
    </citation>
    <scope>NUCLEOTIDE SEQUENCE [LARGE SCALE GENOMIC DNA]</scope>
    <source>
        <strain evidence="8">cv. Finnish</strain>
    </source>
</reference>
<protein>
    <submittedName>
        <fullName evidence="7">Uncharacterized protein</fullName>
    </submittedName>
</protein>
<keyword evidence="4" id="KW-0675">Receptor</keyword>
<evidence type="ECO:0000256" key="3">
    <source>
        <dbReference type="ARBA" id="ARBA00022737"/>
    </source>
</evidence>
<sequence length="220" mass="24262">MLLPLFLLLFLDGFLVGSGLGGDEVVLSALKKNFLRSSVTEVLDKWESGASEVGYFNVFDGIPVKLGRLCNLVQLDLSSCGLTGEIPNQLRDLNKLQTLFLHTNLLSGRIPMNLSNLTGLVSLDLSNSALIGEIPPEFSTLHRFSLLNLFINRLHGSIPEFFATFPGLKILELFMNNFTRELPENFSGQTDVSSNKLTGNLPVFSFLPIFHYSGISINLI</sequence>
<dbReference type="EMBL" id="LFYR01000804">
    <property type="protein sequence ID" value="KMZ68932.1"/>
    <property type="molecule type" value="Genomic_DNA"/>
</dbReference>
<dbReference type="OrthoDB" id="994806at2759"/>
<comment type="caution">
    <text evidence="7">The sequence shown here is derived from an EMBL/GenBank/DDBJ whole genome shotgun (WGS) entry which is preliminary data.</text>
</comment>
<proteinExistence type="predicted"/>
<evidence type="ECO:0000313" key="8">
    <source>
        <dbReference type="Proteomes" id="UP000036987"/>
    </source>
</evidence>
<dbReference type="STRING" id="29655.A0A0K9PL00"/>
<dbReference type="Pfam" id="PF00560">
    <property type="entry name" value="LRR_1"/>
    <property type="match status" value="3"/>
</dbReference>
<evidence type="ECO:0000256" key="4">
    <source>
        <dbReference type="ARBA" id="ARBA00023170"/>
    </source>
</evidence>
<evidence type="ECO:0000256" key="5">
    <source>
        <dbReference type="ARBA" id="ARBA00023180"/>
    </source>
</evidence>
<feature type="signal peptide" evidence="6">
    <location>
        <begin position="1"/>
        <end position="21"/>
    </location>
</feature>
<evidence type="ECO:0000256" key="1">
    <source>
        <dbReference type="ARBA" id="ARBA00022614"/>
    </source>
</evidence>
<keyword evidence="3" id="KW-0677">Repeat</keyword>
<keyword evidence="2 6" id="KW-0732">Signal</keyword>
<dbReference type="InterPro" id="IPR032675">
    <property type="entry name" value="LRR_dom_sf"/>
</dbReference>
<keyword evidence="8" id="KW-1185">Reference proteome</keyword>
<dbReference type="Gene3D" id="3.80.10.10">
    <property type="entry name" value="Ribonuclease Inhibitor"/>
    <property type="match status" value="1"/>
</dbReference>
<keyword evidence="1" id="KW-0433">Leucine-rich repeat</keyword>